<evidence type="ECO:0000256" key="2">
    <source>
        <dbReference type="ARBA" id="ARBA00022618"/>
    </source>
</evidence>
<dbReference type="GO" id="GO:0008360">
    <property type="term" value="P:regulation of cell shape"/>
    <property type="evidence" value="ECO:0007669"/>
    <property type="project" value="UniProtKB-KW"/>
</dbReference>
<evidence type="ECO:0000259" key="11">
    <source>
        <dbReference type="Pfam" id="PF03033"/>
    </source>
</evidence>
<name>A0A556N0L4_9FLAO</name>
<keyword evidence="9 10" id="KW-0961">Cell wall biogenesis/degradation</keyword>
<keyword evidence="8 10" id="KW-0131">Cell cycle</keyword>
<keyword evidence="14" id="KW-1185">Reference proteome</keyword>
<protein>
    <recommendedName>
        <fullName evidence="10">UDP-N-acetylglucosamine--N-acetylmuramyl-(pentapeptide) pyrophosphoryl-undecaprenol N-acetylglucosamine transferase</fullName>
        <ecNumber evidence="10">2.4.1.227</ecNumber>
    </recommendedName>
    <alternativeName>
        <fullName evidence="10">Undecaprenyl-PP-MurNAc-pentapeptide-UDPGlcNAc GlcNAc transferase</fullName>
    </alternativeName>
</protein>
<dbReference type="Pfam" id="PF04101">
    <property type="entry name" value="Glyco_tran_28_C"/>
    <property type="match status" value="1"/>
</dbReference>
<comment type="pathway">
    <text evidence="10">Cell wall biogenesis; peptidoglycan biosynthesis.</text>
</comment>
<dbReference type="GO" id="GO:0051301">
    <property type="term" value="P:cell division"/>
    <property type="evidence" value="ECO:0007669"/>
    <property type="project" value="UniProtKB-KW"/>
</dbReference>
<proteinExistence type="inferred from homology"/>
<keyword evidence="5 10" id="KW-0133">Cell shape</keyword>
<dbReference type="InterPro" id="IPR007235">
    <property type="entry name" value="Glyco_trans_28_C"/>
</dbReference>
<feature type="binding site" evidence="10">
    <location>
        <begin position="14"/>
        <end position="16"/>
    </location>
    <ligand>
        <name>UDP-N-acetyl-alpha-D-glucosamine</name>
        <dbReference type="ChEBI" id="CHEBI:57705"/>
    </ligand>
</feature>
<evidence type="ECO:0000256" key="1">
    <source>
        <dbReference type="ARBA" id="ARBA00022475"/>
    </source>
</evidence>
<dbReference type="Gene3D" id="3.40.50.2000">
    <property type="entry name" value="Glycogen Phosphorylase B"/>
    <property type="match status" value="2"/>
</dbReference>
<sequence>MKELKKIVISGGGTGGHIFPALAIANEIKKRNPKVEILFVGAEGKMEMEKIPAAGYKIVGLPIVGLQRKLTVKNLALPFKLLKSLSLAKNILKDFKPEVVIGVGGYASGPTLRMAQRLGIPTLIQEQNSYPGKTNRLLSKKVKAVCVAYEGLENVFPPATIRLTGNPVREELNRTSITKEEAFREFPALDPTKRTVLVMGGSLGARTLNEGVLHGLDRLADSNTQVLWQCGKYYFEAMKQELEIRKKAPVYLTDFIARMDAAYGVADVIVSRAGALSISELCIVGKPAILVPSPNVSEDHQTKNAMALVKNQAAILIKDDVAKEQLISGAIQILNDNDKMNELRVAIKRMAKPNATADIVDVIETMI</sequence>
<feature type="domain" description="Glycosyl transferase family 28 C-terminal" evidence="12">
    <location>
        <begin position="195"/>
        <end position="343"/>
    </location>
</feature>
<feature type="domain" description="Glycosyltransferase family 28 N-terminal" evidence="11">
    <location>
        <begin position="7"/>
        <end position="146"/>
    </location>
</feature>
<organism evidence="13 14">
    <name type="scientific">Fluviicola chungangensis</name>
    <dbReference type="NCBI Taxonomy" id="2597671"/>
    <lineage>
        <taxon>Bacteria</taxon>
        <taxon>Pseudomonadati</taxon>
        <taxon>Bacteroidota</taxon>
        <taxon>Flavobacteriia</taxon>
        <taxon>Flavobacteriales</taxon>
        <taxon>Crocinitomicaceae</taxon>
        <taxon>Fluviicola</taxon>
    </lineage>
</organism>
<dbReference type="GO" id="GO:0009252">
    <property type="term" value="P:peptidoglycan biosynthetic process"/>
    <property type="evidence" value="ECO:0007669"/>
    <property type="project" value="UniProtKB-UniRule"/>
</dbReference>
<evidence type="ECO:0000313" key="14">
    <source>
        <dbReference type="Proteomes" id="UP000316008"/>
    </source>
</evidence>
<dbReference type="EC" id="2.4.1.227" evidence="10"/>
<feature type="binding site" evidence="10">
    <location>
        <position position="256"/>
    </location>
    <ligand>
        <name>UDP-N-acetyl-alpha-D-glucosamine</name>
        <dbReference type="ChEBI" id="CHEBI:57705"/>
    </ligand>
</feature>
<dbReference type="GO" id="GO:0005886">
    <property type="term" value="C:plasma membrane"/>
    <property type="evidence" value="ECO:0007669"/>
    <property type="project" value="UniProtKB-SubCell"/>
</dbReference>
<comment type="caution">
    <text evidence="13">The sequence shown here is derived from an EMBL/GenBank/DDBJ whole genome shotgun (WGS) entry which is preliminary data.</text>
</comment>
<evidence type="ECO:0000256" key="7">
    <source>
        <dbReference type="ARBA" id="ARBA00023136"/>
    </source>
</evidence>
<keyword evidence="7 10" id="KW-0472">Membrane</keyword>
<evidence type="ECO:0000313" key="13">
    <source>
        <dbReference type="EMBL" id="TSJ45706.1"/>
    </source>
</evidence>
<comment type="subcellular location">
    <subcellularLocation>
        <location evidence="10">Cell membrane</location>
        <topology evidence="10">Peripheral membrane protein</topology>
        <orientation evidence="10">Cytoplasmic side</orientation>
    </subcellularLocation>
</comment>
<dbReference type="PANTHER" id="PTHR21015">
    <property type="entry name" value="UDP-N-ACETYLGLUCOSAMINE--N-ACETYLMURAMYL-(PENTAPEPTIDE) PYROPHOSPHORYL-UNDECAPRENOL N-ACETYLGLUCOSAMINE TRANSFERASE 1"/>
    <property type="match status" value="1"/>
</dbReference>
<evidence type="ECO:0000256" key="9">
    <source>
        <dbReference type="ARBA" id="ARBA00023316"/>
    </source>
</evidence>
<evidence type="ECO:0000256" key="6">
    <source>
        <dbReference type="ARBA" id="ARBA00022984"/>
    </source>
</evidence>
<dbReference type="InterPro" id="IPR004276">
    <property type="entry name" value="GlycoTrans_28_N"/>
</dbReference>
<comment type="catalytic activity">
    <reaction evidence="10">
        <text>di-trans,octa-cis-undecaprenyl diphospho-N-acetyl-alpha-D-muramoyl-L-alanyl-D-glutamyl-meso-2,6-diaminopimeloyl-D-alanyl-D-alanine + UDP-N-acetyl-alpha-D-glucosamine = di-trans,octa-cis-undecaprenyl diphospho-[N-acetyl-alpha-D-glucosaminyl-(1-&gt;4)]-N-acetyl-alpha-D-muramoyl-L-alanyl-D-glutamyl-meso-2,6-diaminopimeloyl-D-alanyl-D-alanine + UDP + H(+)</text>
        <dbReference type="Rhea" id="RHEA:31227"/>
        <dbReference type="ChEBI" id="CHEBI:15378"/>
        <dbReference type="ChEBI" id="CHEBI:57705"/>
        <dbReference type="ChEBI" id="CHEBI:58223"/>
        <dbReference type="ChEBI" id="CHEBI:61387"/>
        <dbReference type="ChEBI" id="CHEBI:61388"/>
        <dbReference type="EC" id="2.4.1.227"/>
    </reaction>
</comment>
<dbReference type="GO" id="GO:0050511">
    <property type="term" value="F:undecaprenyldiphospho-muramoylpentapeptide beta-N-acetylglucosaminyltransferase activity"/>
    <property type="evidence" value="ECO:0007669"/>
    <property type="project" value="UniProtKB-UniRule"/>
</dbReference>
<dbReference type="GO" id="GO:0051991">
    <property type="term" value="F:UDP-N-acetyl-D-glucosamine:N-acetylmuramoyl-L-alanyl-D-glutamyl-meso-2,6-diaminopimelyl-D-alanyl-D-alanine-diphosphoundecaprenol 4-beta-N-acetylglucosaminlytransferase activity"/>
    <property type="evidence" value="ECO:0007669"/>
    <property type="project" value="RHEA"/>
</dbReference>
<reference evidence="13 14" key="1">
    <citation type="submission" date="2019-07" db="EMBL/GenBank/DDBJ databases">
        <authorList>
            <person name="Huq M.A."/>
        </authorList>
    </citation>
    <scope>NUCLEOTIDE SEQUENCE [LARGE SCALE GENOMIC DNA]</scope>
    <source>
        <strain evidence="13 14">MAH-3</strain>
    </source>
</reference>
<feature type="binding site" evidence="10">
    <location>
        <position position="169"/>
    </location>
    <ligand>
        <name>UDP-N-acetyl-alpha-D-glucosamine</name>
        <dbReference type="ChEBI" id="CHEBI:57705"/>
    </ligand>
</feature>
<dbReference type="InterPro" id="IPR006009">
    <property type="entry name" value="GlcNAc_MurG"/>
</dbReference>
<feature type="binding site" evidence="10">
    <location>
        <position position="202"/>
    </location>
    <ligand>
        <name>UDP-N-acetyl-alpha-D-glucosamine</name>
        <dbReference type="ChEBI" id="CHEBI:57705"/>
    </ligand>
</feature>
<comment type="caution">
    <text evidence="10">Lacks conserved residue(s) required for the propagation of feature annotation.</text>
</comment>
<dbReference type="GO" id="GO:0005975">
    <property type="term" value="P:carbohydrate metabolic process"/>
    <property type="evidence" value="ECO:0007669"/>
    <property type="project" value="InterPro"/>
</dbReference>
<evidence type="ECO:0000256" key="5">
    <source>
        <dbReference type="ARBA" id="ARBA00022960"/>
    </source>
</evidence>
<evidence type="ECO:0000256" key="8">
    <source>
        <dbReference type="ARBA" id="ARBA00023306"/>
    </source>
</evidence>
<gene>
    <name evidence="10 13" type="primary">murG</name>
    <name evidence="13" type="ORF">FO442_08130</name>
</gene>
<keyword evidence="4 10" id="KW-0808">Transferase</keyword>
<keyword evidence="3 10" id="KW-0328">Glycosyltransferase</keyword>
<dbReference type="PANTHER" id="PTHR21015:SF22">
    <property type="entry name" value="GLYCOSYLTRANSFERASE"/>
    <property type="match status" value="1"/>
</dbReference>
<dbReference type="CDD" id="cd03785">
    <property type="entry name" value="GT28_MurG"/>
    <property type="match status" value="1"/>
</dbReference>
<evidence type="ECO:0000256" key="4">
    <source>
        <dbReference type="ARBA" id="ARBA00022679"/>
    </source>
</evidence>
<evidence type="ECO:0000256" key="10">
    <source>
        <dbReference type="HAMAP-Rule" id="MF_00033"/>
    </source>
</evidence>
<comment type="similarity">
    <text evidence="10">Belongs to the glycosyltransferase 28 family. MurG subfamily.</text>
</comment>
<accession>A0A556N0L4</accession>
<dbReference type="NCBIfam" id="TIGR01133">
    <property type="entry name" value="murG"/>
    <property type="match status" value="1"/>
</dbReference>
<keyword evidence="6 10" id="KW-0573">Peptidoglycan synthesis</keyword>
<dbReference type="AlphaFoldDB" id="A0A556N0L4"/>
<dbReference type="Proteomes" id="UP000316008">
    <property type="component" value="Unassembled WGS sequence"/>
</dbReference>
<dbReference type="GO" id="GO:0071555">
    <property type="term" value="P:cell wall organization"/>
    <property type="evidence" value="ECO:0007669"/>
    <property type="project" value="UniProtKB-KW"/>
</dbReference>
<dbReference type="UniPathway" id="UPA00219"/>
<feature type="binding site" evidence="10">
    <location>
        <position position="128"/>
    </location>
    <ligand>
        <name>UDP-N-acetyl-alpha-D-glucosamine</name>
        <dbReference type="ChEBI" id="CHEBI:57705"/>
    </ligand>
</feature>
<feature type="binding site" evidence="10">
    <location>
        <position position="301"/>
    </location>
    <ligand>
        <name>UDP-N-acetyl-alpha-D-glucosamine</name>
        <dbReference type="ChEBI" id="CHEBI:57705"/>
    </ligand>
</feature>
<dbReference type="HAMAP" id="MF_00033">
    <property type="entry name" value="MurG"/>
    <property type="match status" value="1"/>
</dbReference>
<comment type="function">
    <text evidence="10">Cell wall formation. Catalyzes the transfer of a GlcNAc subunit on undecaprenyl-pyrophosphoryl-MurNAc-pentapeptide (lipid intermediate I) to form undecaprenyl-pyrophosphoryl-MurNAc-(pentapeptide)GlcNAc (lipid intermediate II).</text>
</comment>
<dbReference type="EMBL" id="VLPL01000003">
    <property type="protein sequence ID" value="TSJ45706.1"/>
    <property type="molecule type" value="Genomic_DNA"/>
</dbReference>
<dbReference type="SUPFAM" id="SSF53756">
    <property type="entry name" value="UDP-Glycosyltransferase/glycogen phosphorylase"/>
    <property type="match status" value="1"/>
</dbReference>
<dbReference type="OrthoDB" id="9808936at2"/>
<keyword evidence="1 10" id="KW-1003">Cell membrane</keyword>
<dbReference type="Pfam" id="PF03033">
    <property type="entry name" value="Glyco_transf_28"/>
    <property type="match status" value="1"/>
</dbReference>
<evidence type="ECO:0000256" key="3">
    <source>
        <dbReference type="ARBA" id="ARBA00022676"/>
    </source>
</evidence>
<evidence type="ECO:0000259" key="12">
    <source>
        <dbReference type="Pfam" id="PF04101"/>
    </source>
</evidence>
<dbReference type="RefSeq" id="WP_144332662.1">
    <property type="nucleotide sequence ID" value="NZ_VLPL01000003.1"/>
</dbReference>
<keyword evidence="2 10" id="KW-0132">Cell division</keyword>